<keyword evidence="2" id="KW-1185">Reference proteome</keyword>
<reference evidence="1" key="1">
    <citation type="submission" date="2021-02" db="EMBL/GenBank/DDBJ databases">
        <authorList>
            <consortium name="DOE Joint Genome Institute"/>
            <person name="Ahrendt S."/>
            <person name="Looney B.P."/>
            <person name="Miyauchi S."/>
            <person name="Morin E."/>
            <person name="Drula E."/>
            <person name="Courty P.E."/>
            <person name="Chicoki N."/>
            <person name="Fauchery L."/>
            <person name="Kohler A."/>
            <person name="Kuo A."/>
            <person name="Labutti K."/>
            <person name="Pangilinan J."/>
            <person name="Lipzen A."/>
            <person name="Riley R."/>
            <person name="Andreopoulos W."/>
            <person name="He G."/>
            <person name="Johnson J."/>
            <person name="Barry K.W."/>
            <person name="Grigoriev I.V."/>
            <person name="Nagy L."/>
            <person name="Hibbett D."/>
            <person name="Henrissat B."/>
            <person name="Matheny P.B."/>
            <person name="Labbe J."/>
            <person name="Martin F."/>
        </authorList>
    </citation>
    <scope>NUCLEOTIDE SEQUENCE</scope>
    <source>
        <strain evidence="1">EC-137</strain>
    </source>
</reference>
<protein>
    <submittedName>
        <fullName evidence="1">Uncharacterized protein</fullName>
    </submittedName>
</protein>
<evidence type="ECO:0000313" key="2">
    <source>
        <dbReference type="Proteomes" id="UP000814128"/>
    </source>
</evidence>
<gene>
    <name evidence="1" type="ORF">K488DRAFT_91649</name>
</gene>
<comment type="caution">
    <text evidence="1">The sequence shown here is derived from an EMBL/GenBank/DDBJ whole genome shotgun (WGS) entry which is preliminary data.</text>
</comment>
<dbReference type="EMBL" id="MU274103">
    <property type="protein sequence ID" value="KAI0026929.1"/>
    <property type="molecule type" value="Genomic_DNA"/>
</dbReference>
<proteinExistence type="predicted"/>
<dbReference type="Proteomes" id="UP000814128">
    <property type="component" value="Unassembled WGS sequence"/>
</dbReference>
<organism evidence="1 2">
    <name type="scientific">Vararia minispora EC-137</name>
    <dbReference type="NCBI Taxonomy" id="1314806"/>
    <lineage>
        <taxon>Eukaryota</taxon>
        <taxon>Fungi</taxon>
        <taxon>Dikarya</taxon>
        <taxon>Basidiomycota</taxon>
        <taxon>Agaricomycotina</taxon>
        <taxon>Agaricomycetes</taxon>
        <taxon>Russulales</taxon>
        <taxon>Lachnocladiaceae</taxon>
        <taxon>Vararia</taxon>
    </lineage>
</organism>
<sequence length="505" mass="56160">MPSKNWLHEQKARLLRPFSSRFSRSPSPRPQPEPTPAVSGSQSAGGDNPDRPIRIPDASTRKSTMPELTSEPAPISNTPGDTPSKPTTEEDKATQDHSNAYKNTIRVLEGLVQLAKRIEPLVRNTPAGTPMSVFTTIVDVIEAIHGADGDAETTLNDLSDRISIIEEILANHPASQSTQRIDEYAKFLAAEEKRLCEIKGRSAWKKVLEMDSRRQEVQGIVLKIDEKTKNLSIYISLSVEKDTKAILERISKSELRGLMRAPSAVYKSDTTGNTPQREKCTEGTRVDVLKRISNWAADPSSPPIFWLSGMAGTGKSTIAYTVCHHFDSDKVGGARLCASFICSRQVEALRQRQNIIPTLAYQLARQSRSFAEAVVDADPMTLHNSGEHVEKLLVTPWKRSMKYRQDGLPLSLIVIDALDEIENNGGEQLLQELIDSIRSEGVQRLKILVTSRPHPKIVDATSSLSRSAIYRLEDIEEKDGRKDIRTFLAARLPELHTSPAREHKQ</sequence>
<name>A0ACB8Q5A5_9AGAM</name>
<accession>A0ACB8Q5A5</accession>
<reference evidence="1" key="2">
    <citation type="journal article" date="2022" name="New Phytol.">
        <title>Evolutionary transition to the ectomycorrhizal habit in the genomes of a hyperdiverse lineage of mushroom-forming fungi.</title>
        <authorList>
            <person name="Looney B."/>
            <person name="Miyauchi S."/>
            <person name="Morin E."/>
            <person name="Drula E."/>
            <person name="Courty P.E."/>
            <person name="Kohler A."/>
            <person name="Kuo A."/>
            <person name="LaButti K."/>
            <person name="Pangilinan J."/>
            <person name="Lipzen A."/>
            <person name="Riley R."/>
            <person name="Andreopoulos W."/>
            <person name="He G."/>
            <person name="Johnson J."/>
            <person name="Nolan M."/>
            <person name="Tritt A."/>
            <person name="Barry K.W."/>
            <person name="Grigoriev I.V."/>
            <person name="Nagy L.G."/>
            <person name="Hibbett D."/>
            <person name="Henrissat B."/>
            <person name="Matheny P.B."/>
            <person name="Labbe J."/>
            <person name="Martin F.M."/>
        </authorList>
    </citation>
    <scope>NUCLEOTIDE SEQUENCE</scope>
    <source>
        <strain evidence="1">EC-137</strain>
    </source>
</reference>
<evidence type="ECO:0000313" key="1">
    <source>
        <dbReference type="EMBL" id="KAI0026929.1"/>
    </source>
</evidence>